<dbReference type="EMBL" id="CADCXV010001185">
    <property type="protein sequence ID" value="CAB0042355.1"/>
    <property type="molecule type" value="Genomic_DNA"/>
</dbReference>
<dbReference type="InterPro" id="IPR036770">
    <property type="entry name" value="Ankyrin_rpt-contain_sf"/>
</dbReference>
<feature type="region of interest" description="Disordered" evidence="4">
    <location>
        <begin position="1"/>
        <end position="21"/>
    </location>
</feature>
<dbReference type="PANTHER" id="PTHR24198">
    <property type="entry name" value="ANKYRIN REPEAT AND PROTEIN KINASE DOMAIN-CONTAINING PROTEIN"/>
    <property type="match status" value="1"/>
</dbReference>
<gene>
    <name evidence="5" type="ORF">TBRA_LOCUS13976</name>
</gene>
<feature type="compositionally biased region" description="Basic and acidic residues" evidence="4">
    <location>
        <begin position="1"/>
        <end position="12"/>
    </location>
</feature>
<dbReference type="PROSITE" id="PS50297">
    <property type="entry name" value="ANK_REP_REGION"/>
    <property type="match status" value="3"/>
</dbReference>
<dbReference type="AlphaFoldDB" id="A0A6H5IXA1"/>
<evidence type="ECO:0000256" key="2">
    <source>
        <dbReference type="ARBA" id="ARBA00023043"/>
    </source>
</evidence>
<dbReference type="OrthoDB" id="7464126at2759"/>
<dbReference type="PANTHER" id="PTHR24198:SF165">
    <property type="entry name" value="ANKYRIN REPEAT-CONTAINING PROTEIN-RELATED"/>
    <property type="match status" value="1"/>
</dbReference>
<evidence type="ECO:0000313" key="6">
    <source>
        <dbReference type="Proteomes" id="UP000479190"/>
    </source>
</evidence>
<dbReference type="Pfam" id="PF12796">
    <property type="entry name" value="Ank_2"/>
    <property type="match status" value="2"/>
</dbReference>
<proteinExistence type="predicted"/>
<dbReference type="SUPFAM" id="SSF48403">
    <property type="entry name" value="Ankyrin repeat"/>
    <property type="match status" value="1"/>
</dbReference>
<evidence type="ECO:0000313" key="5">
    <source>
        <dbReference type="EMBL" id="CAB0042355.1"/>
    </source>
</evidence>
<evidence type="ECO:0000256" key="4">
    <source>
        <dbReference type="SAM" id="MobiDB-lite"/>
    </source>
</evidence>
<accession>A0A6H5IXA1</accession>
<dbReference type="Proteomes" id="UP000479190">
    <property type="component" value="Unassembled WGS sequence"/>
</dbReference>
<reference evidence="5 6" key="1">
    <citation type="submission" date="2020-02" db="EMBL/GenBank/DDBJ databases">
        <authorList>
            <person name="Ferguson B K."/>
        </authorList>
    </citation>
    <scope>NUCLEOTIDE SEQUENCE [LARGE SCALE GENOMIC DNA]</scope>
</reference>
<evidence type="ECO:0000256" key="1">
    <source>
        <dbReference type="ARBA" id="ARBA00022737"/>
    </source>
</evidence>
<keyword evidence="2 3" id="KW-0040">ANK repeat</keyword>
<dbReference type="SMART" id="SM00248">
    <property type="entry name" value="ANK"/>
    <property type="match status" value="7"/>
</dbReference>
<dbReference type="Pfam" id="PF13857">
    <property type="entry name" value="Ank_5"/>
    <property type="match status" value="1"/>
</dbReference>
<feature type="region of interest" description="Disordered" evidence="4">
    <location>
        <begin position="695"/>
        <end position="723"/>
    </location>
</feature>
<keyword evidence="1" id="KW-0677">Repeat</keyword>
<evidence type="ECO:0000256" key="3">
    <source>
        <dbReference type="PROSITE-ProRule" id="PRU00023"/>
    </source>
</evidence>
<feature type="compositionally biased region" description="Low complexity" evidence="4">
    <location>
        <begin position="701"/>
        <end position="719"/>
    </location>
</feature>
<feature type="repeat" description="ANK" evidence="3">
    <location>
        <begin position="270"/>
        <end position="302"/>
    </location>
</feature>
<dbReference type="PROSITE" id="PS50088">
    <property type="entry name" value="ANK_REPEAT"/>
    <property type="match status" value="3"/>
</dbReference>
<keyword evidence="6" id="KW-1185">Reference proteome</keyword>
<dbReference type="InterPro" id="IPR002110">
    <property type="entry name" value="Ankyrin_rpt"/>
</dbReference>
<sequence length="732" mass="83553">MPKVDKKSEKRSRNGATDMQHVDTFTQNKLDRLKCFREKVNWEIEGERLMFLKNLGHLIADWKLQLPKLRTIFQPEEIELILSDACDYRDVEKGTYPGKRIINFIARTGYKDEPTVDENGRTSWLRTTPLHQAGRNVFPGSHGVVADLFRIYDRFHVNYTDQYGLTHFDVACIFGCHSVVQKCLNLGQDPNCLSHPTVDSPLHLAVANGHKKVVELLLGRGAYANLPNASGNTPLHVICNRINDDDLVEVFFDAAVRSDQIVLVDALNSKGRTPLHLAAMRINTRVTDLLLRRDADPNLADAEGSTALHYVSNPLRTGGTSGQNKFKAATLFFDRIGKLNRALRVDAQDNLGNTSLHLALNAGCEPLAVTLLKNGVDPNLANGEGLTPVHVICQSKYDALIDKFLEITNEQLKPVQMDARDGLGRTPLQISVAYLKPKLFDTLMDYGADLSTFVFPIEDHFYKSCVKFEIKEDMDKLYLASRIMVVVERLTLRGYKLKQSDALTIVKLFQKFKFFENWSYLDENWREDKRIVKIARATMIAPNLSLYELIRMPAEDAKKQYTYLDYYNFWRSGELKKIPAKYLGACISHLCKMMMKEFFWRWALQCFWLLIGCRQHAESREKSDRATPARIIYADINAWIYRRSAVRQIYIDGYCPSQQIIVLARGTLFFRSSLDRRARRASSYIPRRSIFRRDDHRSSAGRPTNGRSSSSSRPTRGRSCPATRAQALVIAH</sequence>
<feature type="repeat" description="ANK" evidence="3">
    <location>
        <begin position="351"/>
        <end position="383"/>
    </location>
</feature>
<name>A0A6H5IXA1_9HYME</name>
<feature type="repeat" description="ANK" evidence="3">
    <location>
        <begin position="197"/>
        <end position="229"/>
    </location>
</feature>
<protein>
    <submittedName>
        <fullName evidence="5">Uncharacterized protein</fullName>
    </submittedName>
</protein>
<organism evidence="5 6">
    <name type="scientific">Trichogramma brassicae</name>
    <dbReference type="NCBI Taxonomy" id="86971"/>
    <lineage>
        <taxon>Eukaryota</taxon>
        <taxon>Metazoa</taxon>
        <taxon>Ecdysozoa</taxon>
        <taxon>Arthropoda</taxon>
        <taxon>Hexapoda</taxon>
        <taxon>Insecta</taxon>
        <taxon>Pterygota</taxon>
        <taxon>Neoptera</taxon>
        <taxon>Endopterygota</taxon>
        <taxon>Hymenoptera</taxon>
        <taxon>Apocrita</taxon>
        <taxon>Proctotrupomorpha</taxon>
        <taxon>Chalcidoidea</taxon>
        <taxon>Trichogrammatidae</taxon>
        <taxon>Trichogramma</taxon>
    </lineage>
</organism>
<dbReference type="Gene3D" id="1.25.40.20">
    <property type="entry name" value="Ankyrin repeat-containing domain"/>
    <property type="match status" value="3"/>
</dbReference>